<keyword evidence="3" id="KW-1185">Reference proteome</keyword>
<dbReference type="OrthoDB" id="5365701at2759"/>
<dbReference type="EMBL" id="KE721116">
    <property type="protein sequence ID" value="ERF72070.1"/>
    <property type="molecule type" value="Genomic_DNA"/>
</dbReference>
<dbReference type="RefSeq" id="XP_007802297.1">
    <property type="nucleotide sequence ID" value="XM_007804106.1"/>
</dbReference>
<evidence type="ECO:0000313" key="2">
    <source>
        <dbReference type="EMBL" id="ERF72070.1"/>
    </source>
</evidence>
<sequence>MDPLSVTVSVSSLLVIAARVVKVIHDIRGDYKDAEFILCSIASECTVTEAFDTALLGCALTLSVLDEELRKLVQGGFIDTNALEPRKLKYLVENERLKELLQQIRGQLLAITLLLNTYQTESISDLKKAVQENHNILKQIASRARSLWQESQHGDPAQRPPEVVCGEQDSVFELSSIITDTRFDFDDEILDSRAYRRALTNIYWSTSGVSSSKRHAAVANACLVLPEEEASLTTGEVSEYRKRADLEKLGERSEHVITATKGTDNVGKSALREEPKTARSWDQDKGSTRTIQEITGSNAENTTAPTTLSEHSATYPQDGEIVAQEDDEDNGDAKPKGLSHTTSREEIGNSHHVKPTVSVMDLLQAACKTWEVTKHSRLSTWDAPGEARHLMNEVSSLQKVFSILQDNTNIREATIPRVLRADCGTTMVFLHSTVLNILAQLNLVDSDGLRTFWESSQGTFERATMSDLQNELAVHRRRFQQYLNDSREPPYSPTHTNKASQLPTLNKRDCEPQTSVIRPDQRESNPVNFENP</sequence>
<protein>
    <recommendedName>
        <fullName evidence="4">Fungal N-terminal domain-containing protein</fullName>
    </recommendedName>
</protein>
<reference evidence="3" key="1">
    <citation type="journal article" date="2014" name="BMC Genomics">
        <title>Genome characteristics reveal the impact of lichenization on lichen-forming fungus Endocarpon pusillum Hedwig (Verrucariales, Ascomycota).</title>
        <authorList>
            <person name="Wang Y.-Y."/>
            <person name="Liu B."/>
            <person name="Zhang X.-Y."/>
            <person name="Zhou Q.-M."/>
            <person name="Zhang T."/>
            <person name="Li H."/>
            <person name="Yu Y.-F."/>
            <person name="Zhang X.-L."/>
            <person name="Hao X.-Y."/>
            <person name="Wang M."/>
            <person name="Wang L."/>
            <person name="Wei J.-C."/>
        </authorList>
    </citation>
    <scope>NUCLEOTIDE SEQUENCE [LARGE SCALE GENOMIC DNA]</scope>
    <source>
        <strain evidence="3">Z07020 / HMAS-L-300199</strain>
    </source>
</reference>
<name>U1HNW4_ENDPU</name>
<organism evidence="2 3">
    <name type="scientific">Endocarpon pusillum (strain Z07020 / HMAS-L-300199)</name>
    <name type="common">Lichen-forming fungus</name>
    <dbReference type="NCBI Taxonomy" id="1263415"/>
    <lineage>
        <taxon>Eukaryota</taxon>
        <taxon>Fungi</taxon>
        <taxon>Dikarya</taxon>
        <taxon>Ascomycota</taxon>
        <taxon>Pezizomycotina</taxon>
        <taxon>Eurotiomycetes</taxon>
        <taxon>Chaetothyriomycetidae</taxon>
        <taxon>Verrucariales</taxon>
        <taxon>Verrucariaceae</taxon>
        <taxon>Endocarpon</taxon>
    </lineage>
</organism>
<dbReference type="Proteomes" id="UP000019373">
    <property type="component" value="Unassembled WGS sequence"/>
</dbReference>
<feature type="region of interest" description="Disordered" evidence="1">
    <location>
        <begin position="263"/>
        <end position="351"/>
    </location>
</feature>
<feature type="compositionally biased region" description="Polar residues" evidence="1">
    <location>
        <begin position="493"/>
        <end position="504"/>
    </location>
</feature>
<feature type="compositionally biased region" description="Basic and acidic residues" evidence="1">
    <location>
        <begin position="270"/>
        <end position="287"/>
    </location>
</feature>
<evidence type="ECO:0008006" key="4">
    <source>
        <dbReference type="Google" id="ProtNLM"/>
    </source>
</evidence>
<feature type="region of interest" description="Disordered" evidence="1">
    <location>
        <begin position="483"/>
        <end position="532"/>
    </location>
</feature>
<dbReference type="GeneID" id="19239941"/>
<evidence type="ECO:0000256" key="1">
    <source>
        <dbReference type="SAM" id="MobiDB-lite"/>
    </source>
</evidence>
<proteinExistence type="predicted"/>
<dbReference type="HOGENOM" id="CLU_511935_0_0_1"/>
<gene>
    <name evidence="2" type="ORF">EPUS_04988</name>
</gene>
<dbReference type="eggNOG" id="ENOG502RV4H">
    <property type="taxonomic scope" value="Eukaryota"/>
</dbReference>
<feature type="compositionally biased region" description="Polar residues" evidence="1">
    <location>
        <begin position="288"/>
        <end position="315"/>
    </location>
</feature>
<evidence type="ECO:0000313" key="3">
    <source>
        <dbReference type="Proteomes" id="UP000019373"/>
    </source>
</evidence>
<dbReference type="AlphaFoldDB" id="U1HNW4"/>
<accession>U1HNW4</accession>